<dbReference type="Proteomes" id="UP001589610">
    <property type="component" value="Unassembled WGS sequence"/>
</dbReference>
<feature type="transmembrane region" description="Helical" evidence="2">
    <location>
        <begin position="29"/>
        <end position="47"/>
    </location>
</feature>
<comment type="caution">
    <text evidence="3">The sequence shown here is derived from an EMBL/GenBank/DDBJ whole genome shotgun (WGS) entry which is preliminary data.</text>
</comment>
<sequence length="433" mass="47380">MEYMIVAAAAVALVFIVQTALDAQVARRALGVLMLAFVVRLLVHVLVMRSNSIAYGGDNFVYEGRALEIVAYWKHEGFTFVTSDQIDSLHSVAVPCNVFAAIMYLCGGPAPLACTAFVALIACGLCAVMYRFARLIGADERAAFRLMTLMAFMPAFMLHTSDTFKDGFNAFLVIACLGLAASNVQRFDMRKLLLLGPLLWTLWNVRPYMVFMCAIPLILGLAGLKRAFPLCVLAILATLLVPVLIFPDMTESTPLVMMQEQLERGQSEIVRHSNAAGGSGIVFDDGGNPWSAFLPKLVYTLLSPFPWMDGSLVLQLAKTETVLWYYLLWCAVSGARRMWGENRRMLLILLLFAVPCTIMYTTTMSNIGLIFRQRIPIVMVVSLLSAVAWTRVPQERRQFMSGAGTGPDTAGSAVSAHPSGTAGRAPAGITRAR</sequence>
<feature type="transmembrane region" description="Helical" evidence="2">
    <location>
        <begin position="110"/>
        <end position="130"/>
    </location>
</feature>
<feature type="transmembrane region" description="Helical" evidence="2">
    <location>
        <begin position="205"/>
        <end position="223"/>
    </location>
</feature>
<feature type="transmembrane region" description="Helical" evidence="2">
    <location>
        <begin position="346"/>
        <end position="369"/>
    </location>
</feature>
<evidence type="ECO:0000313" key="4">
    <source>
        <dbReference type="Proteomes" id="UP001589610"/>
    </source>
</evidence>
<dbReference type="RefSeq" id="WP_386164104.1">
    <property type="nucleotide sequence ID" value="NZ_JBHMBS010000072.1"/>
</dbReference>
<dbReference type="EMBL" id="JBHMBS010000072">
    <property type="protein sequence ID" value="MFB9682453.1"/>
    <property type="molecule type" value="Genomic_DNA"/>
</dbReference>
<evidence type="ECO:0008006" key="5">
    <source>
        <dbReference type="Google" id="ProtNLM"/>
    </source>
</evidence>
<feature type="transmembrane region" description="Helical" evidence="2">
    <location>
        <begin position="322"/>
        <end position="339"/>
    </location>
</feature>
<name>A0ABV5TTK4_9ACTN</name>
<feature type="transmembrane region" description="Helical" evidence="2">
    <location>
        <begin position="375"/>
        <end position="392"/>
    </location>
</feature>
<protein>
    <recommendedName>
        <fullName evidence="5">Glycosyltransferase RgtA/B/C/D-like domain-containing protein</fullName>
    </recommendedName>
</protein>
<reference evidence="3 4" key="1">
    <citation type="submission" date="2024-09" db="EMBL/GenBank/DDBJ databases">
        <authorList>
            <person name="Sun Q."/>
            <person name="Mori K."/>
        </authorList>
    </citation>
    <scope>NUCLEOTIDE SEQUENCE [LARGE SCALE GENOMIC DNA]</scope>
    <source>
        <strain evidence="3 4">JCM 3028</strain>
    </source>
</reference>
<feature type="transmembrane region" description="Helical" evidence="2">
    <location>
        <begin position="230"/>
        <end position="247"/>
    </location>
</feature>
<feature type="transmembrane region" description="Helical" evidence="2">
    <location>
        <begin position="142"/>
        <end position="160"/>
    </location>
</feature>
<evidence type="ECO:0000313" key="3">
    <source>
        <dbReference type="EMBL" id="MFB9682453.1"/>
    </source>
</evidence>
<keyword evidence="2" id="KW-0472">Membrane</keyword>
<feature type="region of interest" description="Disordered" evidence="1">
    <location>
        <begin position="400"/>
        <end position="433"/>
    </location>
</feature>
<evidence type="ECO:0000256" key="1">
    <source>
        <dbReference type="SAM" id="MobiDB-lite"/>
    </source>
</evidence>
<keyword evidence="2" id="KW-1133">Transmembrane helix</keyword>
<keyword evidence="4" id="KW-1185">Reference proteome</keyword>
<accession>A0ABV5TTK4</accession>
<proteinExistence type="predicted"/>
<organism evidence="3 4">
    <name type="scientific">Streptosporangium vulgare</name>
    <dbReference type="NCBI Taxonomy" id="46190"/>
    <lineage>
        <taxon>Bacteria</taxon>
        <taxon>Bacillati</taxon>
        <taxon>Actinomycetota</taxon>
        <taxon>Actinomycetes</taxon>
        <taxon>Streptosporangiales</taxon>
        <taxon>Streptosporangiaceae</taxon>
        <taxon>Streptosporangium</taxon>
    </lineage>
</organism>
<keyword evidence="2" id="KW-0812">Transmembrane</keyword>
<evidence type="ECO:0000256" key="2">
    <source>
        <dbReference type="SAM" id="Phobius"/>
    </source>
</evidence>
<gene>
    <name evidence="3" type="ORF">ACFFRH_43915</name>
</gene>